<evidence type="ECO:0000313" key="2">
    <source>
        <dbReference type="EMBL" id="KAA3675229.1"/>
    </source>
</evidence>
<dbReference type="Proteomes" id="UP000324629">
    <property type="component" value="Unassembled WGS sequence"/>
</dbReference>
<dbReference type="AlphaFoldDB" id="A0A5J4NIS2"/>
<evidence type="ECO:0000313" key="3">
    <source>
        <dbReference type="Proteomes" id="UP000324629"/>
    </source>
</evidence>
<sequence>MVNTFFFDKHHTTVIFVDFIDSRELRQMLMHYEDLQAKLADIRKFNITREVQKYLQTNDYDGLINAQIVTIEQTINLMRQTHAKTMAQKSKRLRRYKVQQAEKLKAQNNARKIDLQELNVSLHETRFIHDQNRKNAVYLWLSQYSIIFFTSSYSSAWLCELTTLLIFSDCFGTQHTEGIPRYKLLLQQQRLMQMANEQARELKAIRAEIMRIKINRPNSISY</sequence>
<proteinExistence type="predicted"/>
<keyword evidence="3" id="KW-1185">Reference proteome</keyword>
<dbReference type="EMBL" id="QNGE01002648">
    <property type="protein sequence ID" value="KAA3675229.1"/>
    <property type="molecule type" value="Genomic_DNA"/>
</dbReference>
<name>A0A5J4NIS2_9TREM</name>
<protein>
    <submittedName>
        <fullName evidence="2">Uncharacterized protein</fullName>
    </submittedName>
</protein>
<comment type="caution">
    <text evidence="2">The sequence shown here is derived from an EMBL/GenBank/DDBJ whole genome shotgun (WGS) entry which is preliminary data.</text>
</comment>
<accession>A0A5J4NIS2</accession>
<feature type="coiled-coil region" evidence="1">
    <location>
        <begin position="185"/>
        <end position="215"/>
    </location>
</feature>
<gene>
    <name evidence="2" type="ORF">DEA37_0001290</name>
</gene>
<keyword evidence="1" id="KW-0175">Coiled coil</keyword>
<dbReference type="Pfam" id="PF25828">
    <property type="entry name" value="CC_Cfap43"/>
    <property type="match status" value="1"/>
</dbReference>
<reference evidence="2 3" key="1">
    <citation type="journal article" date="2019" name="Gigascience">
        <title>Whole-genome sequence of the oriental lung fluke Paragonimus westermani.</title>
        <authorList>
            <person name="Oey H."/>
            <person name="Zakrzewski M."/>
            <person name="Narain K."/>
            <person name="Devi K.R."/>
            <person name="Agatsuma T."/>
            <person name="Nawaratna S."/>
            <person name="Gobert G.N."/>
            <person name="Jones M.K."/>
            <person name="Ragan M.A."/>
            <person name="McManus D.P."/>
            <person name="Krause L."/>
        </authorList>
    </citation>
    <scope>NUCLEOTIDE SEQUENCE [LARGE SCALE GENOMIC DNA]</scope>
    <source>
        <strain evidence="2 3">IND2009</strain>
    </source>
</reference>
<evidence type="ECO:0000256" key="1">
    <source>
        <dbReference type="SAM" id="Coils"/>
    </source>
</evidence>
<organism evidence="2 3">
    <name type="scientific">Paragonimus westermani</name>
    <dbReference type="NCBI Taxonomy" id="34504"/>
    <lineage>
        <taxon>Eukaryota</taxon>
        <taxon>Metazoa</taxon>
        <taxon>Spiralia</taxon>
        <taxon>Lophotrochozoa</taxon>
        <taxon>Platyhelminthes</taxon>
        <taxon>Trematoda</taxon>
        <taxon>Digenea</taxon>
        <taxon>Plagiorchiida</taxon>
        <taxon>Troglotremata</taxon>
        <taxon>Troglotrematidae</taxon>
        <taxon>Paragonimus</taxon>
    </lineage>
</organism>